<dbReference type="Proteomes" id="UP000244924">
    <property type="component" value="Unassembled WGS sequence"/>
</dbReference>
<proteinExistence type="predicted"/>
<evidence type="ECO:0000313" key="1">
    <source>
        <dbReference type="EMBL" id="SPH16632.1"/>
    </source>
</evidence>
<evidence type="ECO:0000313" key="2">
    <source>
        <dbReference type="Proteomes" id="UP000244924"/>
    </source>
</evidence>
<organism evidence="1 2">
    <name type="scientific">Albidovulum aquaemixtae</name>
    <dbReference type="NCBI Taxonomy" id="1542388"/>
    <lineage>
        <taxon>Bacteria</taxon>
        <taxon>Pseudomonadati</taxon>
        <taxon>Pseudomonadota</taxon>
        <taxon>Alphaproteobacteria</taxon>
        <taxon>Rhodobacterales</taxon>
        <taxon>Paracoccaceae</taxon>
        <taxon>Albidovulum</taxon>
    </lineage>
</organism>
<accession>A0A2R8B257</accession>
<gene>
    <name evidence="1" type="ORF">DEA8626_00142</name>
</gene>
<dbReference type="RefSeq" id="WP_181366319.1">
    <property type="nucleotide sequence ID" value="NZ_OMOQ01000001.1"/>
</dbReference>
<protein>
    <submittedName>
        <fullName evidence="1">Uncharacterized protein</fullName>
    </submittedName>
</protein>
<reference evidence="1 2" key="1">
    <citation type="submission" date="2018-03" db="EMBL/GenBank/DDBJ databases">
        <authorList>
            <person name="Keele B.F."/>
        </authorList>
    </citation>
    <scope>NUCLEOTIDE SEQUENCE [LARGE SCALE GENOMIC DNA]</scope>
    <source>
        <strain evidence="1 2">CECT 8626</strain>
    </source>
</reference>
<sequence>MLFGFFIRRIVTVTVCAASFWLGMKTERLIEPKPAAAKVAADCPEAPNGN</sequence>
<dbReference type="EMBL" id="OMOQ01000001">
    <property type="protein sequence ID" value="SPH16632.1"/>
    <property type="molecule type" value="Genomic_DNA"/>
</dbReference>
<dbReference type="AlphaFoldDB" id="A0A2R8B257"/>
<keyword evidence="2" id="KW-1185">Reference proteome</keyword>
<name>A0A2R8B257_9RHOB</name>